<dbReference type="Pfam" id="PF01796">
    <property type="entry name" value="OB_ChsH2_C"/>
    <property type="match status" value="1"/>
</dbReference>
<dbReference type="SUPFAM" id="SSF50249">
    <property type="entry name" value="Nucleic acid-binding proteins"/>
    <property type="match status" value="1"/>
</dbReference>
<dbReference type="GeneID" id="9742998"/>
<proteinExistence type="predicted"/>
<dbReference type="PANTHER" id="PTHR34075">
    <property type="entry name" value="BLR3430 PROTEIN"/>
    <property type="match status" value="1"/>
</dbReference>
<evidence type="ECO:0000313" key="3">
    <source>
        <dbReference type="EMBL" id="ADN35324.1"/>
    </source>
</evidence>
<dbReference type="KEGG" id="mpi:Mpet_0550"/>
<feature type="domain" description="ChsH2 rubredoxin-like zinc ribbon" evidence="2">
    <location>
        <begin position="9"/>
        <end position="41"/>
    </location>
</feature>
<organism evidence="3 4">
    <name type="scientific">Methanolacinia petrolearia (strain DSM 11571 / OCM 486 / SEBR 4847)</name>
    <name type="common">Methanoplanus petrolearius</name>
    <dbReference type="NCBI Taxonomy" id="679926"/>
    <lineage>
        <taxon>Archaea</taxon>
        <taxon>Methanobacteriati</taxon>
        <taxon>Methanobacteriota</taxon>
        <taxon>Stenosarchaea group</taxon>
        <taxon>Methanomicrobia</taxon>
        <taxon>Methanomicrobiales</taxon>
        <taxon>Methanomicrobiaceae</taxon>
        <taxon>Methanolacinia</taxon>
    </lineage>
</organism>
<dbReference type="InterPro" id="IPR052513">
    <property type="entry name" value="Thioester_dehydratase-like"/>
</dbReference>
<evidence type="ECO:0000259" key="2">
    <source>
        <dbReference type="Pfam" id="PF12172"/>
    </source>
</evidence>
<name>E1RHL5_METP4</name>
<dbReference type="Gene3D" id="6.10.30.10">
    <property type="match status" value="1"/>
</dbReference>
<dbReference type="STRING" id="679926.Mpet_0550"/>
<dbReference type="OrthoDB" id="9573at2157"/>
<dbReference type="eggNOG" id="arCOG01285">
    <property type="taxonomic scope" value="Archaea"/>
</dbReference>
<dbReference type="InterPro" id="IPR022002">
    <property type="entry name" value="ChsH2_Znr"/>
</dbReference>
<dbReference type="Pfam" id="PF12172">
    <property type="entry name" value="zf-ChsH2"/>
    <property type="match status" value="1"/>
</dbReference>
<evidence type="ECO:0000259" key="1">
    <source>
        <dbReference type="Pfam" id="PF01796"/>
    </source>
</evidence>
<dbReference type="PANTHER" id="PTHR34075:SF5">
    <property type="entry name" value="BLR3430 PROTEIN"/>
    <property type="match status" value="1"/>
</dbReference>
<accession>E1RHL5</accession>
<dbReference type="InterPro" id="IPR012340">
    <property type="entry name" value="NA-bd_OB-fold"/>
</dbReference>
<keyword evidence="4" id="KW-1185">Reference proteome</keyword>
<dbReference type="InterPro" id="IPR002878">
    <property type="entry name" value="ChsH2_C"/>
</dbReference>
<evidence type="ECO:0008006" key="5">
    <source>
        <dbReference type="Google" id="ProtNLM"/>
    </source>
</evidence>
<gene>
    <name evidence="3" type="ordered locus">Mpet_0550</name>
</gene>
<dbReference type="AlphaFoldDB" id="E1RHL5"/>
<reference evidence="3 4" key="1">
    <citation type="journal article" date="2010" name="Stand. Genomic Sci.">
        <title>Complete genome sequence of Methanoplanus petrolearius type strain (SEBR 4847).</title>
        <authorList>
            <person name="Brambilla E."/>
            <person name="Djao O.D."/>
            <person name="Daligault H."/>
            <person name="Lapidus A."/>
            <person name="Lucas S."/>
            <person name="Hammon N."/>
            <person name="Nolan M."/>
            <person name="Tice H."/>
            <person name="Cheng J.F."/>
            <person name="Han C."/>
            <person name="Tapia R."/>
            <person name="Goodwin L."/>
            <person name="Pitluck S."/>
            <person name="Liolios K."/>
            <person name="Ivanova N."/>
            <person name="Mavromatis K."/>
            <person name="Mikhailova N."/>
            <person name="Pati A."/>
            <person name="Chen A."/>
            <person name="Palaniappan K."/>
            <person name="Land M."/>
            <person name="Hauser L."/>
            <person name="Chang Y.J."/>
            <person name="Jeffries C.D."/>
            <person name="Rohde M."/>
            <person name="Spring S."/>
            <person name="Sikorski J."/>
            <person name="Goker M."/>
            <person name="Woyke T."/>
            <person name="Bristow J."/>
            <person name="Eisen J.A."/>
            <person name="Markowitz V."/>
            <person name="Hugenholtz P."/>
            <person name="Kyrpides N.C."/>
            <person name="Klenk H.P."/>
        </authorList>
    </citation>
    <scope>NUCLEOTIDE SEQUENCE [LARGE SCALE GENOMIC DNA]</scope>
    <source>
        <strain evidence="4">DSM 11571 / OCM 486 / SEBR 4847</strain>
    </source>
</reference>
<dbReference type="HOGENOM" id="CLU_119412_2_2_2"/>
<dbReference type="EMBL" id="CP002117">
    <property type="protein sequence ID" value="ADN35324.1"/>
    <property type="molecule type" value="Genomic_DNA"/>
</dbReference>
<sequence>MSVPRFWRKQPQRYNLIGSKCETCGTYYYPPRTVCPQCRRDGKMVEHKFKGTGKVVTFSIIRTASAPYDYETPYPIAIIELEEGTRMTAPVVCDIEDMEIGMPVRATFRKIVADGDSGMIVYGTKFVPVK</sequence>
<evidence type="ECO:0000313" key="4">
    <source>
        <dbReference type="Proteomes" id="UP000006565"/>
    </source>
</evidence>
<protein>
    <recommendedName>
        <fullName evidence="5">DUF35 domain-containing protein</fullName>
    </recommendedName>
</protein>
<feature type="domain" description="ChsH2 C-terminal OB-fold" evidence="1">
    <location>
        <begin position="48"/>
        <end position="109"/>
    </location>
</feature>
<dbReference type="RefSeq" id="WP_013328502.1">
    <property type="nucleotide sequence ID" value="NC_014507.1"/>
</dbReference>
<dbReference type="Proteomes" id="UP000006565">
    <property type="component" value="Chromosome"/>
</dbReference>